<dbReference type="Gene3D" id="1.10.260.40">
    <property type="entry name" value="lambda repressor-like DNA-binding domains"/>
    <property type="match status" value="1"/>
</dbReference>
<dbReference type="SMART" id="SM00530">
    <property type="entry name" value="HTH_XRE"/>
    <property type="match status" value="1"/>
</dbReference>
<evidence type="ECO:0000313" key="2">
    <source>
        <dbReference type="EMBL" id="HJF67196.1"/>
    </source>
</evidence>
<evidence type="ECO:0000313" key="3">
    <source>
        <dbReference type="Proteomes" id="UP000706163"/>
    </source>
</evidence>
<protein>
    <submittedName>
        <fullName evidence="2">Helix-turn-helix domain-containing protein</fullName>
    </submittedName>
</protein>
<sequence length="66" mass="7618">MPEQFSIKVWRVNAGMTQQDVADKLGLNKATIVRWEKEGAELRGLELYALAKLYKTEVDYIKAKNF</sequence>
<name>A0A921GXM7_9STAP</name>
<reference evidence="2" key="2">
    <citation type="submission" date="2021-09" db="EMBL/GenBank/DDBJ databases">
        <authorList>
            <person name="Gilroy R."/>
        </authorList>
    </citation>
    <scope>NUCLEOTIDE SEQUENCE</scope>
    <source>
        <strain evidence="2">CHK149-3286</strain>
    </source>
</reference>
<dbReference type="InterPro" id="IPR001387">
    <property type="entry name" value="Cro/C1-type_HTH"/>
</dbReference>
<evidence type="ECO:0000259" key="1">
    <source>
        <dbReference type="PROSITE" id="PS50943"/>
    </source>
</evidence>
<comment type="caution">
    <text evidence="2">The sequence shown here is derived from an EMBL/GenBank/DDBJ whole genome shotgun (WGS) entry which is preliminary data.</text>
</comment>
<dbReference type="RefSeq" id="WP_064264512.1">
    <property type="nucleotide sequence ID" value="NZ_DYVT01000030.1"/>
</dbReference>
<organism evidence="2 3">
    <name type="scientific">Staphylococcus kloosii</name>
    <dbReference type="NCBI Taxonomy" id="29384"/>
    <lineage>
        <taxon>Bacteria</taxon>
        <taxon>Bacillati</taxon>
        <taxon>Bacillota</taxon>
        <taxon>Bacilli</taxon>
        <taxon>Bacillales</taxon>
        <taxon>Staphylococcaceae</taxon>
        <taxon>Staphylococcus</taxon>
    </lineage>
</organism>
<dbReference type="AlphaFoldDB" id="A0A921GXM7"/>
<dbReference type="GO" id="GO:0003677">
    <property type="term" value="F:DNA binding"/>
    <property type="evidence" value="ECO:0007669"/>
    <property type="project" value="InterPro"/>
</dbReference>
<dbReference type="PROSITE" id="PS50943">
    <property type="entry name" value="HTH_CROC1"/>
    <property type="match status" value="1"/>
</dbReference>
<dbReference type="InterPro" id="IPR010982">
    <property type="entry name" value="Lambda_DNA-bd_dom_sf"/>
</dbReference>
<feature type="domain" description="HTH cro/C1-type" evidence="1">
    <location>
        <begin position="7"/>
        <end position="61"/>
    </location>
</feature>
<gene>
    <name evidence="2" type="ORF">K8V85_02695</name>
</gene>
<accession>A0A921GXM7</accession>
<dbReference type="Pfam" id="PF01381">
    <property type="entry name" value="HTH_3"/>
    <property type="match status" value="1"/>
</dbReference>
<reference evidence="2" key="1">
    <citation type="journal article" date="2021" name="PeerJ">
        <title>Extensive microbial diversity within the chicken gut microbiome revealed by metagenomics and culture.</title>
        <authorList>
            <person name="Gilroy R."/>
            <person name="Ravi A."/>
            <person name="Getino M."/>
            <person name="Pursley I."/>
            <person name="Horton D.L."/>
            <person name="Alikhan N.F."/>
            <person name="Baker D."/>
            <person name="Gharbi K."/>
            <person name="Hall N."/>
            <person name="Watson M."/>
            <person name="Adriaenssens E.M."/>
            <person name="Foster-Nyarko E."/>
            <person name="Jarju S."/>
            <person name="Secka A."/>
            <person name="Antonio M."/>
            <person name="Oren A."/>
            <person name="Chaudhuri R.R."/>
            <person name="La Ragione R."/>
            <person name="Hildebrand F."/>
            <person name="Pallen M.J."/>
        </authorList>
    </citation>
    <scope>NUCLEOTIDE SEQUENCE</scope>
    <source>
        <strain evidence="2">CHK149-3286</strain>
    </source>
</reference>
<dbReference type="Proteomes" id="UP000706163">
    <property type="component" value="Unassembled WGS sequence"/>
</dbReference>
<dbReference type="SUPFAM" id="SSF47413">
    <property type="entry name" value="lambda repressor-like DNA-binding domains"/>
    <property type="match status" value="1"/>
</dbReference>
<dbReference type="CDD" id="cd00093">
    <property type="entry name" value="HTH_XRE"/>
    <property type="match status" value="1"/>
</dbReference>
<proteinExistence type="predicted"/>
<dbReference type="EMBL" id="DYVT01000030">
    <property type="protein sequence ID" value="HJF67196.1"/>
    <property type="molecule type" value="Genomic_DNA"/>
</dbReference>